<dbReference type="AlphaFoldDB" id="A0A0G0M6F7"/>
<evidence type="ECO:0000313" key="2">
    <source>
        <dbReference type="Proteomes" id="UP000033881"/>
    </source>
</evidence>
<dbReference type="EMBL" id="LBWB01000036">
    <property type="protein sequence ID" value="KKQ98807.1"/>
    <property type="molecule type" value="Genomic_DNA"/>
</dbReference>
<gene>
    <name evidence="1" type="ORF">UT24_C0036G0005</name>
</gene>
<sequence length="86" mass="10078">MSENFKTIAKSLAFGKLSEVELPTKRVDNRRLTVDEIKEYIQEEFGKIKDVKKVKAKELPKGWGDAELSKEIDWIKTLDLKEYFDK</sequence>
<proteinExistence type="predicted"/>
<comment type="caution">
    <text evidence="1">The sequence shown here is derived from an EMBL/GenBank/DDBJ whole genome shotgun (WGS) entry which is preliminary data.</text>
</comment>
<reference evidence="1 2" key="1">
    <citation type="journal article" date="2015" name="Nature">
        <title>rRNA introns, odd ribosomes, and small enigmatic genomes across a large radiation of phyla.</title>
        <authorList>
            <person name="Brown C.T."/>
            <person name="Hug L.A."/>
            <person name="Thomas B.C."/>
            <person name="Sharon I."/>
            <person name="Castelle C.J."/>
            <person name="Singh A."/>
            <person name="Wilkins M.J."/>
            <person name="Williams K.H."/>
            <person name="Banfield J.F."/>
        </authorList>
    </citation>
    <scope>NUCLEOTIDE SEQUENCE [LARGE SCALE GENOMIC DNA]</scope>
</reference>
<evidence type="ECO:0000313" key="1">
    <source>
        <dbReference type="EMBL" id="KKQ98807.1"/>
    </source>
</evidence>
<dbReference type="STRING" id="1618574.UT24_C0036G0005"/>
<organism evidence="1 2">
    <name type="scientific">Candidatus Woesebacteria bacterium GW2011_GWB1_39_12</name>
    <dbReference type="NCBI Taxonomy" id="1618574"/>
    <lineage>
        <taxon>Bacteria</taxon>
        <taxon>Candidatus Woeseibacteriota</taxon>
    </lineage>
</organism>
<name>A0A0G0M6F7_9BACT</name>
<protein>
    <submittedName>
        <fullName evidence="1">Uncharacterized protein</fullName>
    </submittedName>
</protein>
<dbReference type="Proteomes" id="UP000033881">
    <property type="component" value="Unassembled WGS sequence"/>
</dbReference>
<accession>A0A0G0M6F7</accession>